<evidence type="ECO:0000256" key="7">
    <source>
        <dbReference type="ARBA" id="ARBA00011893"/>
    </source>
</evidence>
<dbReference type="GO" id="GO:0016208">
    <property type="term" value="F:AMP binding"/>
    <property type="evidence" value="ECO:0007669"/>
    <property type="project" value="TreeGrafter"/>
</dbReference>
<evidence type="ECO:0000256" key="9">
    <source>
        <dbReference type="ARBA" id="ARBA00022676"/>
    </source>
</evidence>
<dbReference type="OrthoDB" id="363185at2759"/>
<evidence type="ECO:0000256" key="3">
    <source>
        <dbReference type="ARBA" id="ARBA00004496"/>
    </source>
</evidence>
<dbReference type="NCBIfam" id="TIGR01090">
    <property type="entry name" value="apt"/>
    <property type="match status" value="1"/>
</dbReference>
<dbReference type="GO" id="GO:0006168">
    <property type="term" value="P:adenine salvage"/>
    <property type="evidence" value="ECO:0007669"/>
    <property type="project" value="InterPro"/>
</dbReference>
<comment type="pathway">
    <text evidence="4">Purine metabolism; AMP biosynthesis via salvage pathway; AMP from adenine: step 1/1.</text>
</comment>
<dbReference type="GO" id="GO:0003999">
    <property type="term" value="F:adenine phosphoribosyltransferase activity"/>
    <property type="evidence" value="ECO:0007669"/>
    <property type="project" value="UniProtKB-EC"/>
</dbReference>
<dbReference type="EC" id="2.4.2.7" evidence="7"/>
<dbReference type="GO" id="GO:0002055">
    <property type="term" value="F:adenine binding"/>
    <property type="evidence" value="ECO:0007669"/>
    <property type="project" value="TreeGrafter"/>
</dbReference>
<dbReference type="GO" id="GO:0006166">
    <property type="term" value="P:purine ribonucleoside salvage"/>
    <property type="evidence" value="ECO:0007669"/>
    <property type="project" value="UniProtKB-KW"/>
</dbReference>
<comment type="similarity">
    <text evidence="5">Belongs to the purine/pyrimidine phosphoribosyltransferase family.</text>
</comment>
<dbReference type="Proteomes" id="UP000294933">
    <property type="component" value="Unassembled WGS sequence"/>
</dbReference>
<evidence type="ECO:0000256" key="4">
    <source>
        <dbReference type="ARBA" id="ARBA00004659"/>
    </source>
</evidence>
<dbReference type="FunFam" id="3.40.50.2020:FF:000004">
    <property type="entry name" value="Adenine phosphoribosyltransferase"/>
    <property type="match status" value="1"/>
</dbReference>
<evidence type="ECO:0000313" key="13">
    <source>
        <dbReference type="EMBL" id="TDL29348.1"/>
    </source>
</evidence>
<name>A0A4V6PN25_9AGAM</name>
<evidence type="ECO:0000259" key="12">
    <source>
        <dbReference type="Pfam" id="PF00156"/>
    </source>
</evidence>
<evidence type="ECO:0000256" key="5">
    <source>
        <dbReference type="ARBA" id="ARBA00008391"/>
    </source>
</evidence>
<keyword evidence="9 13" id="KW-0328">Glycosyltransferase</keyword>
<keyword evidence="8" id="KW-0963">Cytoplasm</keyword>
<proteinExistence type="inferred from homology"/>
<dbReference type="InterPro" id="IPR029057">
    <property type="entry name" value="PRTase-like"/>
</dbReference>
<comment type="subcellular location">
    <subcellularLocation>
        <location evidence="3">Cytoplasm</location>
    </subcellularLocation>
</comment>
<dbReference type="AlphaFoldDB" id="A0A4V6PN25"/>
<gene>
    <name evidence="13" type="ORF">BD410DRAFT_892657</name>
</gene>
<dbReference type="SUPFAM" id="SSF53271">
    <property type="entry name" value="PRTase-like"/>
    <property type="match status" value="1"/>
</dbReference>
<dbReference type="InterPro" id="IPR050054">
    <property type="entry name" value="UPRTase/APRTase"/>
</dbReference>
<reference evidence="13 14" key="1">
    <citation type="submission" date="2018-06" db="EMBL/GenBank/DDBJ databases">
        <title>A transcriptomic atlas of mushroom development highlights an independent origin of complex multicellularity.</title>
        <authorList>
            <consortium name="DOE Joint Genome Institute"/>
            <person name="Krizsan K."/>
            <person name="Almasi E."/>
            <person name="Merenyi Z."/>
            <person name="Sahu N."/>
            <person name="Viragh M."/>
            <person name="Koszo T."/>
            <person name="Mondo S."/>
            <person name="Kiss B."/>
            <person name="Balint B."/>
            <person name="Kues U."/>
            <person name="Barry K."/>
            <person name="Hegedus J.C."/>
            <person name="Henrissat B."/>
            <person name="Johnson J."/>
            <person name="Lipzen A."/>
            <person name="Ohm R."/>
            <person name="Nagy I."/>
            <person name="Pangilinan J."/>
            <person name="Yan J."/>
            <person name="Xiong Y."/>
            <person name="Grigoriev I.V."/>
            <person name="Hibbett D.S."/>
            <person name="Nagy L.G."/>
        </authorList>
    </citation>
    <scope>NUCLEOTIDE SEQUENCE [LARGE SCALE GENOMIC DNA]</scope>
    <source>
        <strain evidence="13 14">SZMC22713</strain>
    </source>
</reference>
<dbReference type="VEuPathDB" id="FungiDB:BD410DRAFT_892657"/>
<keyword evidence="11" id="KW-0660">Purine salvage</keyword>
<keyword evidence="14" id="KW-1185">Reference proteome</keyword>
<dbReference type="GO" id="GO:0044209">
    <property type="term" value="P:AMP salvage"/>
    <property type="evidence" value="ECO:0007669"/>
    <property type="project" value="UniProtKB-UniPathway"/>
</dbReference>
<dbReference type="UniPathway" id="UPA00588">
    <property type="reaction ID" value="UER00646"/>
</dbReference>
<comment type="subunit">
    <text evidence="6">Homodimer.</text>
</comment>
<dbReference type="InterPro" id="IPR000836">
    <property type="entry name" value="PRTase_dom"/>
</dbReference>
<dbReference type="NCBIfam" id="NF002634">
    <property type="entry name" value="PRK02304.1-3"/>
    <property type="match status" value="1"/>
</dbReference>
<evidence type="ECO:0000256" key="2">
    <source>
        <dbReference type="ARBA" id="ARBA00003968"/>
    </source>
</evidence>
<dbReference type="EMBL" id="ML170156">
    <property type="protein sequence ID" value="TDL29348.1"/>
    <property type="molecule type" value="Genomic_DNA"/>
</dbReference>
<dbReference type="CDD" id="cd06223">
    <property type="entry name" value="PRTases_typeI"/>
    <property type="match status" value="1"/>
</dbReference>
<keyword evidence="10 13" id="KW-0808">Transferase</keyword>
<organism evidence="13 14">
    <name type="scientific">Rickenella mellea</name>
    <dbReference type="NCBI Taxonomy" id="50990"/>
    <lineage>
        <taxon>Eukaryota</taxon>
        <taxon>Fungi</taxon>
        <taxon>Dikarya</taxon>
        <taxon>Basidiomycota</taxon>
        <taxon>Agaricomycotina</taxon>
        <taxon>Agaricomycetes</taxon>
        <taxon>Hymenochaetales</taxon>
        <taxon>Rickenellaceae</taxon>
        <taxon>Rickenella</taxon>
    </lineage>
</organism>
<comment type="function">
    <text evidence="2">Catalyzes a salvage reaction resulting in the formation of AMP, that is energically less costly than de novo synthesis.</text>
</comment>
<evidence type="ECO:0000256" key="6">
    <source>
        <dbReference type="ARBA" id="ARBA00011738"/>
    </source>
</evidence>
<sequence>MNDVEYLKSLLGVYPDFPKKGVVFQDFIPIMRDPVAFETLITHFMHHITSHTLRNSQSSKIDVVVGLDARGFLLGPILALRLGAAFVPVRKQGKLPGKCTTASFEKEYGTDSFEMQSDSIKPGQTVVVIDDLIATGGSAKAAGELVAKQGGKTIEYLFVIGLPFLNGHEKLDAPSYSMIQASD</sequence>
<dbReference type="NCBIfam" id="NF002636">
    <property type="entry name" value="PRK02304.1-5"/>
    <property type="match status" value="1"/>
</dbReference>
<dbReference type="PANTHER" id="PTHR32315:SF3">
    <property type="entry name" value="ADENINE PHOSPHORIBOSYLTRANSFERASE"/>
    <property type="match status" value="1"/>
</dbReference>
<evidence type="ECO:0000256" key="10">
    <source>
        <dbReference type="ARBA" id="ARBA00022679"/>
    </source>
</evidence>
<dbReference type="PANTHER" id="PTHR32315">
    <property type="entry name" value="ADENINE PHOSPHORIBOSYLTRANSFERASE"/>
    <property type="match status" value="1"/>
</dbReference>
<comment type="catalytic activity">
    <reaction evidence="1">
        <text>AMP + diphosphate = 5-phospho-alpha-D-ribose 1-diphosphate + adenine</text>
        <dbReference type="Rhea" id="RHEA:16609"/>
        <dbReference type="ChEBI" id="CHEBI:16708"/>
        <dbReference type="ChEBI" id="CHEBI:33019"/>
        <dbReference type="ChEBI" id="CHEBI:58017"/>
        <dbReference type="ChEBI" id="CHEBI:456215"/>
        <dbReference type="EC" id="2.4.2.7"/>
    </reaction>
</comment>
<evidence type="ECO:0000256" key="1">
    <source>
        <dbReference type="ARBA" id="ARBA00000868"/>
    </source>
</evidence>
<evidence type="ECO:0000256" key="8">
    <source>
        <dbReference type="ARBA" id="ARBA00022490"/>
    </source>
</evidence>
<dbReference type="Pfam" id="PF00156">
    <property type="entry name" value="Pribosyltran"/>
    <property type="match status" value="1"/>
</dbReference>
<dbReference type="GO" id="GO:0005737">
    <property type="term" value="C:cytoplasm"/>
    <property type="evidence" value="ECO:0007669"/>
    <property type="project" value="UniProtKB-SubCell"/>
</dbReference>
<dbReference type="Gene3D" id="3.40.50.2020">
    <property type="match status" value="1"/>
</dbReference>
<accession>A0A4V6PN25</accession>
<evidence type="ECO:0000313" key="14">
    <source>
        <dbReference type="Proteomes" id="UP000294933"/>
    </source>
</evidence>
<dbReference type="InterPro" id="IPR005764">
    <property type="entry name" value="Ade_phspho_trans"/>
</dbReference>
<protein>
    <recommendedName>
        <fullName evidence="7">adenine phosphoribosyltransferase</fullName>
        <ecNumber evidence="7">2.4.2.7</ecNumber>
    </recommendedName>
</protein>
<dbReference type="STRING" id="50990.A0A4V6PN25"/>
<dbReference type="HAMAP" id="MF_00004">
    <property type="entry name" value="Aden_phosphoribosyltr"/>
    <property type="match status" value="1"/>
</dbReference>
<evidence type="ECO:0000256" key="11">
    <source>
        <dbReference type="ARBA" id="ARBA00022726"/>
    </source>
</evidence>
<feature type="domain" description="Phosphoribosyltransferase" evidence="12">
    <location>
        <begin position="53"/>
        <end position="160"/>
    </location>
</feature>